<evidence type="ECO:0000313" key="2">
    <source>
        <dbReference type="EMBL" id="MER2490687.1"/>
    </source>
</evidence>
<dbReference type="InterPro" id="IPR006528">
    <property type="entry name" value="Phage_head_morphogenesis_dom"/>
</dbReference>
<evidence type="ECO:0000259" key="1">
    <source>
        <dbReference type="Pfam" id="PF04233"/>
    </source>
</evidence>
<feature type="domain" description="Phage head morphogenesis" evidence="1">
    <location>
        <begin position="57"/>
        <end position="186"/>
    </location>
</feature>
<protein>
    <submittedName>
        <fullName evidence="2">Phage minor head protein</fullName>
    </submittedName>
</protein>
<evidence type="ECO:0000313" key="3">
    <source>
        <dbReference type="Proteomes" id="UP001467690"/>
    </source>
</evidence>
<gene>
    <name evidence="2" type="ORF">ABS311_02150</name>
</gene>
<proteinExistence type="predicted"/>
<keyword evidence="3" id="KW-1185">Reference proteome</keyword>
<accession>A0ABV1RDA9</accession>
<dbReference type="NCBIfam" id="TIGR01641">
    <property type="entry name" value="phageSPP1_gp7"/>
    <property type="match status" value="1"/>
</dbReference>
<comment type="caution">
    <text evidence="2">The sequence shown here is derived from an EMBL/GenBank/DDBJ whole genome shotgun (WGS) entry which is preliminary data.</text>
</comment>
<dbReference type="Pfam" id="PF04233">
    <property type="entry name" value="Phage_Mu_F"/>
    <property type="match status" value="1"/>
</dbReference>
<name>A0ABV1RDA9_9ALTE</name>
<dbReference type="Proteomes" id="UP001467690">
    <property type="component" value="Unassembled WGS sequence"/>
</dbReference>
<sequence>MPTVNLQTAFQQSPKDAVAYFRSKGFVVSDNWWEVWQRSHATAFTVAKAMRTDVLEDIRQGLDQALTQGKTAKQFTDELAPLLQKKGWWGKQVWADNQGNAREVQLGSYHRLRNMYRINLQTAYMSGRYRRQLASAKTRPYWMYVAILDGQTRPTHRKLNGKVFRYDDPIWQVIYPPNGWGCRCRVRALSAKQIERMGIQVENGQPYIQDIQAEAGIDKTTGEAIQVEHKQINLPDGTTMRPDVGWAYNPGEAAFGTDMAIAQKIGRVQDVELRSQTIQALNNSPERESVFKDWVKKRLERIDAFQSAQKAKDLDKLRAFGPNPNDKTVLGFLPDDVYAYLSERNIKPARAIVISERTLAHANSVKHKDTDVHLDLEQYNQLVNWINQSNAQVLFEPERGDLVYIVRQGRESIKIVVGFNKKGSDGLDAFVNAYRSKTEDIDKAIAGNIFEIVR</sequence>
<organism evidence="2 3">
    <name type="scientific">Catenovulum sediminis</name>
    <dbReference type="NCBI Taxonomy" id="1740262"/>
    <lineage>
        <taxon>Bacteria</taxon>
        <taxon>Pseudomonadati</taxon>
        <taxon>Pseudomonadota</taxon>
        <taxon>Gammaproteobacteria</taxon>
        <taxon>Alteromonadales</taxon>
        <taxon>Alteromonadaceae</taxon>
        <taxon>Catenovulum</taxon>
    </lineage>
</organism>
<dbReference type="EMBL" id="JBELOE010000064">
    <property type="protein sequence ID" value="MER2490687.1"/>
    <property type="molecule type" value="Genomic_DNA"/>
</dbReference>
<reference evidence="2 3" key="1">
    <citation type="submission" date="2024-06" db="EMBL/GenBank/DDBJ databases">
        <authorList>
            <person name="Chen R.Y."/>
        </authorList>
    </citation>
    <scope>NUCLEOTIDE SEQUENCE [LARGE SCALE GENOMIC DNA]</scope>
    <source>
        <strain evidence="2 3">D2</strain>
    </source>
</reference>
<dbReference type="RefSeq" id="WP_350400437.1">
    <property type="nucleotide sequence ID" value="NZ_JBELOE010000064.1"/>
</dbReference>